<name>A0A2G6KJ70_9BACT</name>
<feature type="compositionally biased region" description="Basic and acidic residues" evidence="9">
    <location>
        <begin position="1"/>
        <end position="12"/>
    </location>
</feature>
<dbReference type="SMART" id="SM00316">
    <property type="entry name" value="S1"/>
    <property type="match status" value="6"/>
</dbReference>
<feature type="domain" description="S1 motif" evidence="10">
    <location>
        <begin position="496"/>
        <end position="565"/>
    </location>
</feature>
<dbReference type="PRINTS" id="PR00681">
    <property type="entry name" value="RIBOSOMALS1"/>
</dbReference>
<dbReference type="GO" id="GO:0003729">
    <property type="term" value="F:mRNA binding"/>
    <property type="evidence" value="ECO:0007669"/>
    <property type="project" value="TreeGrafter"/>
</dbReference>
<keyword evidence="5" id="KW-0687">Ribonucleoprotein</keyword>
<protein>
    <recommendedName>
        <fullName evidence="7">Small ribosomal subunit protein bS1</fullName>
    </recommendedName>
    <alternativeName>
        <fullName evidence="8">30S ribosomal protein S1</fullName>
    </alternativeName>
</protein>
<comment type="function">
    <text evidence="6">Binds mRNA; thus facilitating recognition of the initiation point. It is needed to translate mRNA with a short Shine-Dalgarno (SD) purine-rich sequence.</text>
</comment>
<dbReference type="FunFam" id="2.40.50.140:FF:000011">
    <property type="entry name" value="30S ribosomal protein S1"/>
    <property type="match status" value="2"/>
</dbReference>
<evidence type="ECO:0000256" key="1">
    <source>
        <dbReference type="ARBA" id="ARBA00006767"/>
    </source>
</evidence>
<proteinExistence type="inferred from homology"/>
<feature type="domain" description="S1 motif" evidence="10">
    <location>
        <begin position="322"/>
        <end position="392"/>
    </location>
</feature>
<dbReference type="GO" id="GO:0003735">
    <property type="term" value="F:structural constituent of ribosome"/>
    <property type="evidence" value="ECO:0007669"/>
    <property type="project" value="InterPro"/>
</dbReference>
<evidence type="ECO:0000313" key="12">
    <source>
        <dbReference type="Proteomes" id="UP000230821"/>
    </source>
</evidence>
<dbReference type="NCBIfam" id="NF004952">
    <property type="entry name" value="PRK06299.1-2"/>
    <property type="match status" value="1"/>
</dbReference>
<comment type="caution">
    <text evidence="11">The sequence shown here is derived from an EMBL/GenBank/DDBJ whole genome shotgun (WGS) entry which is preliminary data.</text>
</comment>
<sequence>MSEEQVETKAEVTESDAQEAAPQEGDAGQVEENAELSTEELEFAESFSDPEIASLLERSFANVEEGKIVKGTVVQIHDSDALIDIGYKSEGTIPLREFKNTNGEPIEVNVGDMVDVFLENTEDENGLVVLSKEKADRIRIWEDITEAYEQERVIEGKVCERIKGGLSVDIGVKAFLPGSQVDLRPIRNLETLIGETIRTRIIKLNRRRGNIVLSRRVILEQEREAARQETLENLEEGKVVSGIVKNITDYGVFIDLGGIDGLLHITDISWGRVNHPSELFQLGDEIEVVVLQYDREAEKVSLGLKQKSADPWEAAEEKYPIGSRVEGKVVSITDYGAFVELETGVEGLVHISEMSWTKRVKHPSKVVSLEDIVAAIVLDLDKDNRRISLGLKQIEANPWAVVAEKYPSGSIVSGVVRNLTDFGAFIELEEGIDGLVHISDMSWTTRVKHPSEILKKGEQVEAVLLSIDVAHERLSLGIKQLQPNPWEGIAETLSVGNNVTGKIVRLTDFGAFVELDNGVEGLLHVSEISQQHVKKPEDVLVVGDEITAKVIKLDEENRRIGLSIKAYDEEVNGPIDPEELEAAEAEGETPEAETDEAPETEASDEEAPVAEEEIAEETQADEPEAEAVPEEDNAEEEKPEV</sequence>
<keyword evidence="2" id="KW-0677">Repeat</keyword>
<comment type="similarity">
    <text evidence="1">Belongs to the bacterial ribosomal protein bS1 family.</text>
</comment>
<dbReference type="EMBL" id="PDSK01000035">
    <property type="protein sequence ID" value="PIE35713.1"/>
    <property type="molecule type" value="Genomic_DNA"/>
</dbReference>
<dbReference type="InterPro" id="IPR035104">
    <property type="entry name" value="Ribosomal_protein_S1-like"/>
</dbReference>
<reference evidence="11 12" key="1">
    <citation type="submission" date="2017-10" db="EMBL/GenBank/DDBJ databases">
        <title>Novel microbial diversity and functional potential in the marine mammal oral microbiome.</title>
        <authorList>
            <person name="Dudek N.K."/>
            <person name="Sun C.L."/>
            <person name="Burstein D."/>
            <person name="Kantor R.S."/>
            <person name="Aliaga Goltsman D.S."/>
            <person name="Bik E.M."/>
            <person name="Thomas B.C."/>
            <person name="Banfield J.F."/>
            <person name="Relman D.A."/>
        </authorList>
    </citation>
    <scope>NUCLEOTIDE SEQUENCE [LARGE SCALE GENOMIC DNA]</scope>
    <source>
        <strain evidence="11">DOLJORAL78_47_16</strain>
    </source>
</reference>
<organism evidence="11 12">
    <name type="scientific">candidate division KSB3 bacterium</name>
    <dbReference type="NCBI Taxonomy" id="2044937"/>
    <lineage>
        <taxon>Bacteria</taxon>
        <taxon>candidate division KSB3</taxon>
    </lineage>
</organism>
<dbReference type="NCBIfam" id="TIGR00717">
    <property type="entry name" value="rpsA"/>
    <property type="match status" value="1"/>
</dbReference>
<accession>A0A2G6KJ70</accession>
<dbReference type="InterPro" id="IPR012340">
    <property type="entry name" value="NA-bd_OB-fold"/>
</dbReference>
<evidence type="ECO:0000256" key="6">
    <source>
        <dbReference type="ARBA" id="ARBA00025604"/>
    </source>
</evidence>
<dbReference type="GO" id="GO:0022627">
    <property type="term" value="C:cytosolic small ribosomal subunit"/>
    <property type="evidence" value="ECO:0007669"/>
    <property type="project" value="TreeGrafter"/>
</dbReference>
<dbReference type="SUPFAM" id="SSF50249">
    <property type="entry name" value="Nucleic acid-binding proteins"/>
    <property type="match status" value="6"/>
</dbReference>
<feature type="domain" description="S1 motif" evidence="10">
    <location>
        <begin position="66"/>
        <end position="133"/>
    </location>
</feature>
<evidence type="ECO:0000259" key="10">
    <source>
        <dbReference type="PROSITE" id="PS50126"/>
    </source>
</evidence>
<dbReference type="PANTHER" id="PTHR10724">
    <property type="entry name" value="30S RIBOSOMAL PROTEIN S1"/>
    <property type="match status" value="1"/>
</dbReference>
<evidence type="ECO:0000256" key="3">
    <source>
        <dbReference type="ARBA" id="ARBA00022884"/>
    </source>
</evidence>
<dbReference type="PROSITE" id="PS50126">
    <property type="entry name" value="S1"/>
    <property type="match status" value="6"/>
</dbReference>
<dbReference type="InterPro" id="IPR000110">
    <property type="entry name" value="Ribosomal_bS1"/>
</dbReference>
<gene>
    <name evidence="11" type="ORF">CSA56_03090</name>
</gene>
<evidence type="ECO:0000256" key="9">
    <source>
        <dbReference type="SAM" id="MobiDB-lite"/>
    </source>
</evidence>
<dbReference type="Proteomes" id="UP000230821">
    <property type="component" value="Unassembled WGS sequence"/>
</dbReference>
<keyword evidence="3" id="KW-0694">RNA-binding</keyword>
<dbReference type="InterPro" id="IPR050437">
    <property type="entry name" value="Ribos_protein_bS1-like"/>
</dbReference>
<dbReference type="GO" id="GO:0006412">
    <property type="term" value="P:translation"/>
    <property type="evidence" value="ECO:0007669"/>
    <property type="project" value="InterPro"/>
</dbReference>
<evidence type="ECO:0000256" key="8">
    <source>
        <dbReference type="ARBA" id="ARBA00035517"/>
    </source>
</evidence>
<dbReference type="FunFam" id="2.40.50.140:FF:000103">
    <property type="entry name" value="protein RRP5 homolog"/>
    <property type="match status" value="1"/>
</dbReference>
<dbReference type="CDD" id="cd04465">
    <property type="entry name" value="S1_RPS1_repeat_ec2_hs2"/>
    <property type="match status" value="1"/>
</dbReference>
<feature type="compositionally biased region" description="Acidic residues" evidence="9">
    <location>
        <begin position="32"/>
        <end position="43"/>
    </location>
</feature>
<dbReference type="FunFam" id="2.40.50.140:FF:000018">
    <property type="entry name" value="30S ribosomal protein S1"/>
    <property type="match status" value="1"/>
</dbReference>
<dbReference type="Pfam" id="PF00575">
    <property type="entry name" value="S1"/>
    <property type="match status" value="6"/>
</dbReference>
<evidence type="ECO:0000256" key="4">
    <source>
        <dbReference type="ARBA" id="ARBA00022980"/>
    </source>
</evidence>
<dbReference type="PANTHER" id="PTHR10724:SF7">
    <property type="entry name" value="SMALL RIBOSOMAL SUBUNIT PROTEIN BS1C"/>
    <property type="match status" value="1"/>
</dbReference>
<feature type="domain" description="S1 motif" evidence="10">
    <location>
        <begin position="237"/>
        <end position="305"/>
    </location>
</feature>
<feature type="region of interest" description="Disordered" evidence="9">
    <location>
        <begin position="579"/>
        <end position="641"/>
    </location>
</feature>
<dbReference type="Gene3D" id="2.40.50.140">
    <property type="entry name" value="Nucleic acid-binding proteins"/>
    <property type="match status" value="6"/>
</dbReference>
<dbReference type="InterPro" id="IPR003029">
    <property type="entry name" value="S1_domain"/>
</dbReference>
<evidence type="ECO:0000256" key="2">
    <source>
        <dbReference type="ARBA" id="ARBA00022737"/>
    </source>
</evidence>
<feature type="domain" description="S1 motif" evidence="10">
    <location>
        <begin position="409"/>
        <end position="479"/>
    </location>
</feature>
<feature type="domain" description="S1 motif" evidence="10">
    <location>
        <begin position="151"/>
        <end position="216"/>
    </location>
</feature>
<evidence type="ECO:0000256" key="5">
    <source>
        <dbReference type="ARBA" id="ARBA00023274"/>
    </source>
</evidence>
<dbReference type="CDD" id="cd05688">
    <property type="entry name" value="S1_RPS1_repeat_ec3"/>
    <property type="match status" value="1"/>
</dbReference>
<dbReference type="AlphaFoldDB" id="A0A2G6KJ70"/>
<feature type="region of interest" description="Disordered" evidence="9">
    <location>
        <begin position="1"/>
        <end position="44"/>
    </location>
</feature>
<evidence type="ECO:0000256" key="7">
    <source>
        <dbReference type="ARBA" id="ARBA00035293"/>
    </source>
</evidence>
<keyword evidence="4 11" id="KW-0689">Ribosomal protein</keyword>
<evidence type="ECO:0000313" key="11">
    <source>
        <dbReference type="EMBL" id="PIE35713.1"/>
    </source>
</evidence>
<dbReference type="CDD" id="cd05687">
    <property type="entry name" value="S1_RPS1_repeat_ec1_hs1"/>
    <property type="match status" value="1"/>
</dbReference>